<dbReference type="Proteomes" id="UP001459277">
    <property type="component" value="Unassembled WGS sequence"/>
</dbReference>
<dbReference type="PANTHER" id="PTHR47718">
    <property type="entry name" value="OS01G0519700 PROTEIN"/>
    <property type="match status" value="1"/>
</dbReference>
<gene>
    <name evidence="2" type="ORF">SO802_006439</name>
</gene>
<dbReference type="InterPro" id="IPR018289">
    <property type="entry name" value="MULE_transposase_dom"/>
</dbReference>
<sequence length="159" mass="18505">MDANANLNPKVGMEFDTLEDAWEFWVKYGRQVGFDVRKHYINKITNIFWADARMVIDYANFGDVVTFDTTYGTHKKLRPLRVFTGFNHHRGLTIFGAALLYDEMVESFKWLFESFLVAYASKRPKTIFTDQEPAMAKALSEVMPNTYHGLCTWHIMQMG</sequence>
<dbReference type="EMBL" id="JAZDWU010000002">
    <property type="protein sequence ID" value="KAL0011331.1"/>
    <property type="molecule type" value="Genomic_DNA"/>
</dbReference>
<name>A0AAW2DRI8_9ROSI</name>
<comment type="caution">
    <text evidence="2">The sequence shown here is derived from an EMBL/GenBank/DDBJ whole genome shotgun (WGS) entry which is preliminary data.</text>
</comment>
<dbReference type="PANTHER" id="PTHR47718:SF2">
    <property type="entry name" value="PROTEIN FAR1-RELATED SEQUENCE 5-LIKE"/>
    <property type="match status" value="1"/>
</dbReference>
<evidence type="ECO:0000259" key="1">
    <source>
        <dbReference type="Pfam" id="PF10551"/>
    </source>
</evidence>
<evidence type="ECO:0000313" key="2">
    <source>
        <dbReference type="EMBL" id="KAL0011331.1"/>
    </source>
</evidence>
<dbReference type="Pfam" id="PF10551">
    <property type="entry name" value="MULE"/>
    <property type="match status" value="1"/>
</dbReference>
<evidence type="ECO:0000313" key="3">
    <source>
        <dbReference type="Proteomes" id="UP001459277"/>
    </source>
</evidence>
<feature type="domain" description="MULE transposase" evidence="1">
    <location>
        <begin position="64"/>
        <end position="157"/>
    </location>
</feature>
<proteinExistence type="predicted"/>
<reference evidence="2 3" key="1">
    <citation type="submission" date="2024-01" db="EMBL/GenBank/DDBJ databases">
        <title>A telomere-to-telomere, gap-free genome of sweet tea (Lithocarpus litseifolius).</title>
        <authorList>
            <person name="Zhou J."/>
        </authorList>
    </citation>
    <scope>NUCLEOTIDE SEQUENCE [LARGE SCALE GENOMIC DNA]</scope>
    <source>
        <strain evidence="2">Zhou-2022a</strain>
        <tissue evidence="2">Leaf</tissue>
    </source>
</reference>
<dbReference type="AlphaFoldDB" id="A0AAW2DRI8"/>
<organism evidence="2 3">
    <name type="scientific">Lithocarpus litseifolius</name>
    <dbReference type="NCBI Taxonomy" id="425828"/>
    <lineage>
        <taxon>Eukaryota</taxon>
        <taxon>Viridiplantae</taxon>
        <taxon>Streptophyta</taxon>
        <taxon>Embryophyta</taxon>
        <taxon>Tracheophyta</taxon>
        <taxon>Spermatophyta</taxon>
        <taxon>Magnoliopsida</taxon>
        <taxon>eudicotyledons</taxon>
        <taxon>Gunneridae</taxon>
        <taxon>Pentapetalae</taxon>
        <taxon>rosids</taxon>
        <taxon>fabids</taxon>
        <taxon>Fagales</taxon>
        <taxon>Fagaceae</taxon>
        <taxon>Lithocarpus</taxon>
    </lineage>
</organism>
<protein>
    <recommendedName>
        <fullName evidence="1">MULE transposase domain-containing protein</fullName>
    </recommendedName>
</protein>
<accession>A0AAW2DRI8</accession>
<keyword evidence="3" id="KW-1185">Reference proteome</keyword>